<name>B9Z2W2_9NEIS</name>
<protein>
    <submittedName>
        <fullName evidence="2">Uncharacterized protein</fullName>
    </submittedName>
</protein>
<sequence length="70" mass="7566" precursor="true">MLQLFFRRLRQDRRLAILVLLLSTLLLALAGAGMQSSSANGLLPSLLWSGLMVVGVVGQFTALVALMKKP</sequence>
<evidence type="ECO:0000313" key="3">
    <source>
        <dbReference type="Proteomes" id="UP000003165"/>
    </source>
</evidence>
<keyword evidence="1" id="KW-0472">Membrane</keyword>
<organism evidence="2 3">
    <name type="scientific">Pseudogulbenkiania ferrooxidans 2002</name>
    <dbReference type="NCBI Taxonomy" id="279714"/>
    <lineage>
        <taxon>Bacteria</taxon>
        <taxon>Pseudomonadati</taxon>
        <taxon>Pseudomonadota</taxon>
        <taxon>Betaproteobacteria</taxon>
        <taxon>Neisseriales</taxon>
        <taxon>Chromobacteriaceae</taxon>
        <taxon>Pseudogulbenkiania</taxon>
    </lineage>
</organism>
<accession>B9Z2W2</accession>
<keyword evidence="3" id="KW-1185">Reference proteome</keyword>
<keyword evidence="1" id="KW-1133">Transmembrane helix</keyword>
<proteinExistence type="predicted"/>
<evidence type="ECO:0000256" key="1">
    <source>
        <dbReference type="SAM" id="Phobius"/>
    </source>
</evidence>
<dbReference type="Proteomes" id="UP000003165">
    <property type="component" value="Unassembled WGS sequence"/>
</dbReference>
<feature type="transmembrane region" description="Helical" evidence="1">
    <location>
        <begin position="46"/>
        <end position="67"/>
    </location>
</feature>
<gene>
    <name evidence="2" type="ORF">FuraDRAFT_1675</name>
</gene>
<evidence type="ECO:0000313" key="2">
    <source>
        <dbReference type="EMBL" id="EEG08915.1"/>
    </source>
</evidence>
<keyword evidence="1" id="KW-0812">Transmembrane</keyword>
<dbReference type="EMBL" id="ACIS01000004">
    <property type="protein sequence ID" value="EEG08915.1"/>
    <property type="molecule type" value="Genomic_DNA"/>
</dbReference>
<reference evidence="2 3" key="1">
    <citation type="submission" date="2009-02" db="EMBL/GenBank/DDBJ databases">
        <title>Sequencing of the draft genome and assembly of Lutiella nitroferrum 2002.</title>
        <authorList>
            <consortium name="US DOE Joint Genome Institute (JGI-PGF)"/>
            <person name="Lucas S."/>
            <person name="Copeland A."/>
            <person name="Lapidus A."/>
            <person name="Glavina del Rio T."/>
            <person name="Tice H."/>
            <person name="Bruce D."/>
            <person name="Goodwin L."/>
            <person name="Pitluck S."/>
            <person name="Larimer F."/>
            <person name="Land M.L."/>
            <person name="Hauser L."/>
            <person name="Coates J.D."/>
        </authorList>
    </citation>
    <scope>NUCLEOTIDE SEQUENCE [LARGE SCALE GENOMIC DNA]</scope>
    <source>
        <strain evidence="2 3">2002</strain>
    </source>
</reference>
<dbReference type="RefSeq" id="WP_008953695.1">
    <property type="nucleotide sequence ID" value="NZ_ACIS01000004.1"/>
</dbReference>
<comment type="caution">
    <text evidence="2">The sequence shown here is derived from an EMBL/GenBank/DDBJ whole genome shotgun (WGS) entry which is preliminary data.</text>
</comment>
<dbReference type="AlphaFoldDB" id="B9Z2W2"/>